<sequence>MTKPRPCGCKGCRTCLICETQYGAENLKLQLELDKSKGYVFCPFCNKSWRGWDIDSYKQHPNHEGDSIDIATEHDILKKNKFHPYHVTRVQTLQPRDYAARLRFCRQMLAKIEEDPQFFNKILWSDESTFKRDGYMNLRNLHGWELENPILCVKIEPPLLCLRLKS</sequence>
<accession>A0ACC2QYB2</accession>
<evidence type="ECO:0000313" key="1">
    <source>
        <dbReference type="EMBL" id="KAJ8725439.1"/>
    </source>
</evidence>
<comment type="caution">
    <text evidence="1">The sequence shown here is derived from an EMBL/GenBank/DDBJ whole genome shotgun (WGS) entry which is preliminary data.</text>
</comment>
<reference evidence="1" key="1">
    <citation type="submission" date="2023-03" db="EMBL/GenBank/DDBJ databases">
        <title>Chromosome-level genomes of two armyworms, Mythimna separata and Mythimna loreyi, provide insights into the biosynthesis and reception of sex pheromones.</title>
        <authorList>
            <person name="Zhao H."/>
        </authorList>
    </citation>
    <scope>NUCLEOTIDE SEQUENCE</scope>
    <source>
        <strain evidence="1">BeijingLab</strain>
    </source>
</reference>
<dbReference type="Proteomes" id="UP001231649">
    <property type="component" value="Chromosome 15"/>
</dbReference>
<keyword evidence="2" id="KW-1185">Reference proteome</keyword>
<evidence type="ECO:0000313" key="2">
    <source>
        <dbReference type="Proteomes" id="UP001231649"/>
    </source>
</evidence>
<dbReference type="EMBL" id="CM056791">
    <property type="protein sequence ID" value="KAJ8725439.1"/>
    <property type="molecule type" value="Genomic_DNA"/>
</dbReference>
<protein>
    <submittedName>
        <fullName evidence="1">Uncharacterized protein</fullName>
    </submittedName>
</protein>
<name>A0ACC2QYB2_9NEOP</name>
<proteinExistence type="predicted"/>
<organism evidence="1 2">
    <name type="scientific">Mythimna loreyi</name>
    <dbReference type="NCBI Taxonomy" id="667449"/>
    <lineage>
        <taxon>Eukaryota</taxon>
        <taxon>Metazoa</taxon>
        <taxon>Ecdysozoa</taxon>
        <taxon>Arthropoda</taxon>
        <taxon>Hexapoda</taxon>
        <taxon>Insecta</taxon>
        <taxon>Pterygota</taxon>
        <taxon>Neoptera</taxon>
        <taxon>Endopterygota</taxon>
        <taxon>Lepidoptera</taxon>
        <taxon>Glossata</taxon>
        <taxon>Ditrysia</taxon>
        <taxon>Noctuoidea</taxon>
        <taxon>Noctuidae</taxon>
        <taxon>Noctuinae</taxon>
        <taxon>Hadenini</taxon>
        <taxon>Mythimna</taxon>
    </lineage>
</organism>
<gene>
    <name evidence="1" type="ORF">PYW08_003622</name>
</gene>